<evidence type="ECO:0000313" key="2">
    <source>
        <dbReference type="EMBL" id="MFC1403514.1"/>
    </source>
</evidence>
<dbReference type="Pfam" id="PF02627">
    <property type="entry name" value="CMD"/>
    <property type="match status" value="1"/>
</dbReference>
<protein>
    <submittedName>
        <fullName evidence="2">Carboxymuconolactone decarboxylase family protein</fullName>
    </submittedName>
</protein>
<proteinExistence type="predicted"/>
<sequence>MTDFQIHTVRTAPAQAQQALAVLDDAFGFVPNGAGLMANSPTLLNTFLSAFGHFRGAGTFTPAERQVLLLSNAVANTCAWAVAFHSLEALADGVEPATVQALRNGDLPADPRMAALSTLTTTLIARRGHLDDTQTAAFLAAGFTRSQLLEVVTGVAISTMTNHTANLAHPPLEAPVQPHAWTEAHVSDV</sequence>
<keyword evidence="3" id="KW-1185">Reference proteome</keyword>
<comment type="caution">
    <text evidence="2">The sequence shown here is derived from an EMBL/GenBank/DDBJ whole genome shotgun (WGS) entry which is preliminary data.</text>
</comment>
<dbReference type="SUPFAM" id="SSF69118">
    <property type="entry name" value="AhpD-like"/>
    <property type="match status" value="1"/>
</dbReference>
<organism evidence="2 3">
    <name type="scientific">Streptacidiphilus cavernicola</name>
    <dbReference type="NCBI Taxonomy" id="3342716"/>
    <lineage>
        <taxon>Bacteria</taxon>
        <taxon>Bacillati</taxon>
        <taxon>Actinomycetota</taxon>
        <taxon>Actinomycetes</taxon>
        <taxon>Kitasatosporales</taxon>
        <taxon>Streptomycetaceae</taxon>
        <taxon>Streptacidiphilus</taxon>
    </lineage>
</organism>
<dbReference type="PANTHER" id="PTHR35446">
    <property type="entry name" value="SI:CH211-175M2.5"/>
    <property type="match status" value="1"/>
</dbReference>
<dbReference type="InterPro" id="IPR003779">
    <property type="entry name" value="CMD-like"/>
</dbReference>
<evidence type="ECO:0000313" key="3">
    <source>
        <dbReference type="Proteomes" id="UP001592528"/>
    </source>
</evidence>
<feature type="domain" description="Carboxymuconolactone decarboxylase-like" evidence="1">
    <location>
        <begin position="51"/>
        <end position="105"/>
    </location>
</feature>
<reference evidence="2 3" key="1">
    <citation type="submission" date="2024-09" db="EMBL/GenBank/DDBJ databases">
        <authorList>
            <person name="Lee S.D."/>
        </authorList>
    </citation>
    <scope>NUCLEOTIDE SEQUENCE [LARGE SCALE GENOMIC DNA]</scope>
    <source>
        <strain evidence="2 3">N1-5</strain>
    </source>
</reference>
<dbReference type="PANTHER" id="PTHR35446:SF3">
    <property type="entry name" value="CMD DOMAIN-CONTAINING PROTEIN"/>
    <property type="match status" value="1"/>
</dbReference>
<dbReference type="InterPro" id="IPR029032">
    <property type="entry name" value="AhpD-like"/>
</dbReference>
<evidence type="ECO:0000259" key="1">
    <source>
        <dbReference type="Pfam" id="PF02627"/>
    </source>
</evidence>
<dbReference type="Gene3D" id="1.20.1290.10">
    <property type="entry name" value="AhpD-like"/>
    <property type="match status" value="1"/>
</dbReference>
<dbReference type="RefSeq" id="WP_030255258.1">
    <property type="nucleotide sequence ID" value="NZ_JBHEZZ010000010.1"/>
</dbReference>
<name>A0ABV6UPX3_9ACTN</name>
<gene>
    <name evidence="2" type="ORF">ACEZDJ_19675</name>
</gene>
<dbReference type="Proteomes" id="UP001592528">
    <property type="component" value="Unassembled WGS sequence"/>
</dbReference>
<accession>A0ABV6UPX3</accession>
<dbReference type="EMBL" id="JBHEZZ010000010">
    <property type="protein sequence ID" value="MFC1403514.1"/>
    <property type="molecule type" value="Genomic_DNA"/>
</dbReference>